<comment type="caution">
    <text evidence="1">The sequence shown here is derived from an EMBL/GenBank/DDBJ whole genome shotgun (WGS) entry which is preliminary data.</text>
</comment>
<dbReference type="RefSeq" id="WP_225676349.1">
    <property type="nucleotide sequence ID" value="NZ_JAEDAH010000096.1"/>
</dbReference>
<gene>
    <name evidence="1" type="ORF">I9W95_15005</name>
</gene>
<dbReference type="Proteomes" id="UP000714380">
    <property type="component" value="Unassembled WGS sequence"/>
</dbReference>
<keyword evidence="2" id="KW-1185">Reference proteome</keyword>
<evidence type="ECO:0000313" key="2">
    <source>
        <dbReference type="Proteomes" id="UP000714380"/>
    </source>
</evidence>
<evidence type="ECO:0000313" key="1">
    <source>
        <dbReference type="EMBL" id="MCA6064915.1"/>
    </source>
</evidence>
<proteinExistence type="predicted"/>
<accession>A0ABS7ZTK2</accession>
<name>A0ABS7ZTK2_9GAMM</name>
<protein>
    <submittedName>
        <fullName evidence="1">Uncharacterized protein</fullName>
    </submittedName>
</protein>
<dbReference type="EMBL" id="JAEDAH010000096">
    <property type="protein sequence ID" value="MCA6064915.1"/>
    <property type="molecule type" value="Genomic_DNA"/>
</dbReference>
<organism evidence="1 2">
    <name type="scientific">Thalassolituus marinus</name>
    <dbReference type="NCBI Taxonomy" id="671053"/>
    <lineage>
        <taxon>Bacteria</taxon>
        <taxon>Pseudomonadati</taxon>
        <taxon>Pseudomonadota</taxon>
        <taxon>Gammaproteobacteria</taxon>
        <taxon>Oceanospirillales</taxon>
        <taxon>Oceanospirillaceae</taxon>
        <taxon>Thalassolituus</taxon>
    </lineage>
</organism>
<sequence>MKIQARINWLPAIAAISLLALPATGFAKQEVWMLATSSIKGTSHSRTLFFHDKNITSLDACREEIQRGYINQWRYYNPPSGRSISAGESINFRCAYSHTTPQRWIRSAPYSFTYMVQIQQNTLNLVPQINYADCMRNTNSSQQDFCTASSQKVNL</sequence>
<reference evidence="1 2" key="1">
    <citation type="submission" date="2020-12" db="EMBL/GenBank/DDBJ databases">
        <title>Novel Thalassolituus-related marine hydrocarbonoclastic bacteria mediated algae-derived hydrocarbons mineralization in twilight zone of the northern South China Sea.</title>
        <authorList>
            <person name="Dong C."/>
        </authorList>
    </citation>
    <scope>NUCLEOTIDE SEQUENCE [LARGE SCALE GENOMIC DNA]</scope>
    <source>
        <strain evidence="1 2">IMCC1826</strain>
    </source>
</reference>